<reference evidence="6 7" key="1">
    <citation type="submission" date="2018-03" db="EMBL/GenBank/DDBJ databases">
        <title>Ahniella affigens gen. nov., sp. nov., a gammaproteobacterium isolated from sandy soil near a stream.</title>
        <authorList>
            <person name="Ko Y."/>
            <person name="Kim J.-H."/>
        </authorList>
    </citation>
    <scope>NUCLEOTIDE SEQUENCE [LARGE SCALE GENOMIC DNA]</scope>
    <source>
        <strain evidence="6 7">D13</strain>
    </source>
</reference>
<organism evidence="6 7">
    <name type="scientific">Ahniella affigens</name>
    <dbReference type="NCBI Taxonomy" id="2021234"/>
    <lineage>
        <taxon>Bacteria</taxon>
        <taxon>Pseudomonadati</taxon>
        <taxon>Pseudomonadota</taxon>
        <taxon>Gammaproteobacteria</taxon>
        <taxon>Lysobacterales</taxon>
        <taxon>Rhodanobacteraceae</taxon>
        <taxon>Ahniella</taxon>
    </lineage>
</organism>
<evidence type="ECO:0000313" key="7">
    <source>
        <dbReference type="Proteomes" id="UP000241074"/>
    </source>
</evidence>
<dbReference type="Pfam" id="PF17101">
    <property type="entry name" value="Stealth_CR1"/>
    <property type="match status" value="1"/>
</dbReference>
<evidence type="ECO:0000259" key="4">
    <source>
        <dbReference type="Pfam" id="PF11380"/>
    </source>
</evidence>
<dbReference type="PANTHER" id="PTHR24045">
    <property type="match status" value="1"/>
</dbReference>
<dbReference type="KEGG" id="xba:C7S18_19065"/>
<protein>
    <submittedName>
        <fullName evidence="6">Capsular biosynthesis protein</fullName>
    </submittedName>
</protein>
<evidence type="ECO:0000256" key="2">
    <source>
        <dbReference type="ARBA" id="ARBA00022679"/>
    </source>
</evidence>
<gene>
    <name evidence="6" type="ORF">C7S18_19065</name>
</gene>
<sequence length="343" mass="39272">MADPIDAVITWVDGADPRHQQRLQAYLQALGGSRPVSADPTRFNNDGELEYCLTSIFRFAPWIRTIHVVTDQQVPPLLARLAGTVYADRVRVVDHREIFAGYESVLPTFNSRAIISMLWRVPGLAEQFLYFNDDFVLLQPIQPEDFFRDGKVVLRGTWQTPSQYRPIKRWLNALRGMIQRDPGKQRVRNLAAQELSAQLAGYVDRYLRLEHLPFPQRVSTLERFFAAHPEHLLHNISFRLRSGAQFKAEALALHLEARCYEAVFDHRLRTAQLKPSEQAAWRLRRKLQQADRSDRYAFACIQSLELAPPALHAEIVAWLDRRIGRLDSWLTGVASDAPSGPTG</sequence>
<dbReference type="PANTHER" id="PTHR24045:SF0">
    <property type="entry name" value="N-ACETYLGLUCOSAMINE-1-PHOSPHOTRANSFERASE SUBUNITS ALPHA_BETA"/>
    <property type="match status" value="1"/>
</dbReference>
<dbReference type="GO" id="GO:0016772">
    <property type="term" value="F:transferase activity, transferring phosphorus-containing groups"/>
    <property type="evidence" value="ECO:0007669"/>
    <property type="project" value="InterPro"/>
</dbReference>
<evidence type="ECO:0000259" key="5">
    <source>
        <dbReference type="Pfam" id="PF17101"/>
    </source>
</evidence>
<dbReference type="AlphaFoldDB" id="A0A2P1PWC6"/>
<name>A0A2P1PWC6_9GAMM</name>
<accession>A0A2P1PWC6</accession>
<keyword evidence="7" id="KW-1185">Reference proteome</keyword>
<feature type="domain" description="Stealth protein CR1 conserved region 1" evidence="5">
    <location>
        <begin position="4"/>
        <end position="30"/>
    </location>
</feature>
<comment type="similarity">
    <text evidence="1">Belongs to the stealth family.</text>
</comment>
<evidence type="ECO:0000256" key="3">
    <source>
        <dbReference type="ARBA" id="ARBA00023169"/>
    </source>
</evidence>
<dbReference type="GO" id="GO:0000271">
    <property type="term" value="P:polysaccharide biosynthetic process"/>
    <property type="evidence" value="ECO:0007669"/>
    <property type="project" value="UniProtKB-KW"/>
</dbReference>
<proteinExistence type="inferred from homology"/>
<keyword evidence="2" id="KW-0808">Transferase</keyword>
<dbReference type="RefSeq" id="WP_106893059.1">
    <property type="nucleotide sequence ID" value="NZ_CP027860.1"/>
</dbReference>
<dbReference type="EMBL" id="CP027860">
    <property type="protein sequence ID" value="AVP99139.1"/>
    <property type="molecule type" value="Genomic_DNA"/>
</dbReference>
<dbReference type="InterPro" id="IPR047141">
    <property type="entry name" value="Stealth"/>
</dbReference>
<dbReference type="Proteomes" id="UP000241074">
    <property type="component" value="Chromosome"/>
</dbReference>
<dbReference type="InterPro" id="IPR031358">
    <property type="entry name" value="Stealth_CR1"/>
</dbReference>
<evidence type="ECO:0000256" key="1">
    <source>
        <dbReference type="ARBA" id="ARBA00007583"/>
    </source>
</evidence>
<feature type="domain" description="Stealth protein CR2 conserved region 2" evidence="4">
    <location>
        <begin position="42"/>
        <end position="150"/>
    </location>
</feature>
<dbReference type="InterPro" id="IPR021520">
    <property type="entry name" value="Stealth_CR2"/>
</dbReference>
<keyword evidence="3" id="KW-0270">Exopolysaccharide synthesis</keyword>
<evidence type="ECO:0000313" key="6">
    <source>
        <dbReference type="EMBL" id="AVP99139.1"/>
    </source>
</evidence>
<dbReference type="Pfam" id="PF11380">
    <property type="entry name" value="Stealth_CR2"/>
    <property type="match status" value="1"/>
</dbReference>
<reference evidence="6 7" key="2">
    <citation type="submission" date="2018-03" db="EMBL/GenBank/DDBJ databases">
        <authorList>
            <person name="Keele B.F."/>
        </authorList>
    </citation>
    <scope>NUCLEOTIDE SEQUENCE [LARGE SCALE GENOMIC DNA]</scope>
    <source>
        <strain evidence="6 7">D13</strain>
    </source>
</reference>
<dbReference type="OrthoDB" id="9776077at2"/>